<organism evidence="10 11">
    <name type="scientific">Streptomyces genisteinicus</name>
    <dbReference type="NCBI Taxonomy" id="2768068"/>
    <lineage>
        <taxon>Bacteria</taxon>
        <taxon>Bacillati</taxon>
        <taxon>Actinomycetota</taxon>
        <taxon>Actinomycetes</taxon>
        <taxon>Kitasatosporales</taxon>
        <taxon>Streptomycetaceae</taxon>
        <taxon>Streptomyces</taxon>
    </lineage>
</organism>
<keyword evidence="2" id="KW-0813">Transport</keyword>
<dbReference type="InterPro" id="IPR000390">
    <property type="entry name" value="Small_drug/metabolite_transptr"/>
</dbReference>
<evidence type="ECO:0000256" key="2">
    <source>
        <dbReference type="ARBA" id="ARBA00022448"/>
    </source>
</evidence>
<feature type="compositionally biased region" description="Basic and acidic residues" evidence="8">
    <location>
        <begin position="112"/>
        <end position="122"/>
    </location>
</feature>
<evidence type="ECO:0000256" key="5">
    <source>
        <dbReference type="ARBA" id="ARBA00022989"/>
    </source>
</evidence>
<dbReference type="Pfam" id="PF00893">
    <property type="entry name" value="Multi_Drug_Res"/>
    <property type="match status" value="1"/>
</dbReference>
<feature type="transmembrane region" description="Helical" evidence="9">
    <location>
        <begin position="37"/>
        <end position="57"/>
    </location>
</feature>
<evidence type="ECO:0000256" key="7">
    <source>
        <dbReference type="RuleBase" id="RU003942"/>
    </source>
</evidence>
<dbReference type="InterPro" id="IPR045324">
    <property type="entry name" value="Small_multidrug_res"/>
</dbReference>
<reference evidence="10 11" key="1">
    <citation type="submission" date="2020-08" db="EMBL/GenBank/DDBJ databases">
        <title>A novel species.</title>
        <authorList>
            <person name="Gao J."/>
        </authorList>
    </citation>
    <scope>NUCLEOTIDE SEQUENCE [LARGE SCALE GENOMIC DNA]</scope>
    <source>
        <strain evidence="10 11">CRPJ-33</strain>
    </source>
</reference>
<dbReference type="EMBL" id="CP060825">
    <property type="protein sequence ID" value="QNP67727.1"/>
    <property type="molecule type" value="Genomic_DNA"/>
</dbReference>
<evidence type="ECO:0000256" key="9">
    <source>
        <dbReference type="SAM" id="Phobius"/>
    </source>
</evidence>
<accession>A0A7H0I4L1</accession>
<dbReference type="InterPro" id="IPR037185">
    <property type="entry name" value="EmrE-like"/>
</dbReference>
<keyword evidence="5 9" id="KW-1133">Transmembrane helix</keyword>
<feature type="region of interest" description="Disordered" evidence="8">
    <location>
        <begin position="112"/>
        <end position="140"/>
    </location>
</feature>
<sequence length="140" mass="14122">MSAPGGTPPRPWPLLGAAILLEVGATLALRAALDHPAWYAVVLTGYAGAFTALALVLRAGLGVGVAYGVWAAAGVALTAVLASLLFGDALTWTTALGIALVVAGVLCVETGSPDRRGHPPDRRGRRTPGPPASRGKEPPV</sequence>
<keyword evidence="11" id="KW-1185">Reference proteome</keyword>
<dbReference type="GO" id="GO:0022857">
    <property type="term" value="F:transmembrane transporter activity"/>
    <property type="evidence" value="ECO:0007669"/>
    <property type="project" value="InterPro"/>
</dbReference>
<keyword evidence="6 9" id="KW-0472">Membrane</keyword>
<comment type="similarity">
    <text evidence="7">Belongs to the drug/metabolite transporter (DMT) superfamily. Small multidrug resistance (SMR) (TC 2.A.7.1) family.</text>
</comment>
<gene>
    <name evidence="10" type="ORF">IAG43_31960</name>
</gene>
<evidence type="ECO:0000313" key="10">
    <source>
        <dbReference type="EMBL" id="QNP67727.1"/>
    </source>
</evidence>
<dbReference type="AlphaFoldDB" id="A0A7H0I4L1"/>
<dbReference type="PANTHER" id="PTHR30561:SF1">
    <property type="entry name" value="MULTIDRUG TRANSPORTER EMRE"/>
    <property type="match status" value="1"/>
</dbReference>
<evidence type="ECO:0000313" key="11">
    <source>
        <dbReference type="Proteomes" id="UP000516230"/>
    </source>
</evidence>
<evidence type="ECO:0000256" key="3">
    <source>
        <dbReference type="ARBA" id="ARBA00022475"/>
    </source>
</evidence>
<keyword evidence="4 7" id="KW-0812">Transmembrane</keyword>
<evidence type="ECO:0000256" key="1">
    <source>
        <dbReference type="ARBA" id="ARBA00004651"/>
    </source>
</evidence>
<evidence type="ECO:0000256" key="8">
    <source>
        <dbReference type="SAM" id="MobiDB-lite"/>
    </source>
</evidence>
<dbReference type="KEGG" id="sgj:IAG43_31960"/>
<keyword evidence="3" id="KW-1003">Cell membrane</keyword>
<comment type="subcellular location">
    <subcellularLocation>
        <location evidence="1 7">Cell membrane</location>
        <topology evidence="1 7">Multi-pass membrane protein</topology>
    </subcellularLocation>
</comment>
<protein>
    <submittedName>
        <fullName evidence="10">Multidrug efflux SMR transporter</fullName>
    </submittedName>
</protein>
<proteinExistence type="inferred from homology"/>
<feature type="transmembrane region" description="Helical" evidence="9">
    <location>
        <begin position="90"/>
        <end position="108"/>
    </location>
</feature>
<dbReference type="Proteomes" id="UP000516230">
    <property type="component" value="Chromosome"/>
</dbReference>
<name>A0A7H0I4L1_9ACTN</name>
<dbReference type="GO" id="GO:0005886">
    <property type="term" value="C:plasma membrane"/>
    <property type="evidence" value="ECO:0007669"/>
    <property type="project" value="UniProtKB-SubCell"/>
</dbReference>
<feature type="transmembrane region" description="Helical" evidence="9">
    <location>
        <begin position="64"/>
        <end position="84"/>
    </location>
</feature>
<dbReference type="PANTHER" id="PTHR30561">
    <property type="entry name" value="SMR FAMILY PROTON-DEPENDENT DRUG EFFLUX TRANSPORTER SUGE"/>
    <property type="match status" value="1"/>
</dbReference>
<evidence type="ECO:0000256" key="6">
    <source>
        <dbReference type="ARBA" id="ARBA00023136"/>
    </source>
</evidence>
<dbReference type="Gene3D" id="1.10.3730.20">
    <property type="match status" value="1"/>
</dbReference>
<dbReference type="SUPFAM" id="SSF103481">
    <property type="entry name" value="Multidrug resistance efflux transporter EmrE"/>
    <property type="match status" value="1"/>
</dbReference>
<evidence type="ECO:0000256" key="4">
    <source>
        <dbReference type="ARBA" id="ARBA00022692"/>
    </source>
</evidence>